<dbReference type="Proteomes" id="UP000824120">
    <property type="component" value="Chromosome 6"/>
</dbReference>
<proteinExistence type="predicted"/>
<evidence type="ECO:0000313" key="1">
    <source>
        <dbReference type="EMBL" id="KAG5602287.1"/>
    </source>
</evidence>
<comment type="caution">
    <text evidence="1">The sequence shown here is derived from an EMBL/GenBank/DDBJ whole genome shotgun (WGS) entry which is preliminary data.</text>
</comment>
<sequence length="126" mass="14075">MGMIHASGNFWSHVASVCWLTKDIGLKSNQKPPILIYRLWLSLGSRKNVEHYSSGKLKRTHSCLGSWSALQREAQENTLSSELLDDARNLLVQKSIAWILLLTETGSLSGESNTESCTEGIEEDRN</sequence>
<keyword evidence="2" id="KW-1185">Reference proteome</keyword>
<accession>A0A9J5YR93</accession>
<reference evidence="1 2" key="1">
    <citation type="submission" date="2020-09" db="EMBL/GenBank/DDBJ databases">
        <title>De no assembly of potato wild relative species, Solanum commersonii.</title>
        <authorList>
            <person name="Cho K."/>
        </authorList>
    </citation>
    <scope>NUCLEOTIDE SEQUENCE [LARGE SCALE GENOMIC DNA]</scope>
    <source>
        <strain evidence="1">LZ3.2</strain>
        <tissue evidence="1">Leaf</tissue>
    </source>
</reference>
<protein>
    <submittedName>
        <fullName evidence="1">Uncharacterized protein</fullName>
    </submittedName>
</protein>
<dbReference type="AlphaFoldDB" id="A0A9J5YR93"/>
<feature type="non-terminal residue" evidence="1">
    <location>
        <position position="126"/>
    </location>
</feature>
<evidence type="ECO:0000313" key="2">
    <source>
        <dbReference type="Proteomes" id="UP000824120"/>
    </source>
</evidence>
<organism evidence="1 2">
    <name type="scientific">Solanum commersonii</name>
    <name type="common">Commerson's wild potato</name>
    <name type="synonym">Commerson's nightshade</name>
    <dbReference type="NCBI Taxonomy" id="4109"/>
    <lineage>
        <taxon>Eukaryota</taxon>
        <taxon>Viridiplantae</taxon>
        <taxon>Streptophyta</taxon>
        <taxon>Embryophyta</taxon>
        <taxon>Tracheophyta</taxon>
        <taxon>Spermatophyta</taxon>
        <taxon>Magnoliopsida</taxon>
        <taxon>eudicotyledons</taxon>
        <taxon>Gunneridae</taxon>
        <taxon>Pentapetalae</taxon>
        <taxon>asterids</taxon>
        <taxon>lamiids</taxon>
        <taxon>Solanales</taxon>
        <taxon>Solanaceae</taxon>
        <taxon>Solanoideae</taxon>
        <taxon>Solaneae</taxon>
        <taxon>Solanum</taxon>
    </lineage>
</organism>
<dbReference type="EMBL" id="JACXVP010000006">
    <property type="protein sequence ID" value="KAG5602287.1"/>
    <property type="molecule type" value="Genomic_DNA"/>
</dbReference>
<name>A0A9J5YR93_SOLCO</name>
<gene>
    <name evidence="1" type="ORF">H5410_033657</name>
</gene>